<evidence type="ECO:0000313" key="3">
    <source>
        <dbReference type="Proteomes" id="UP000276133"/>
    </source>
</evidence>
<gene>
    <name evidence="2" type="ORF">BpHYR1_023158</name>
</gene>
<dbReference type="OrthoDB" id="10067596at2759"/>
<feature type="region of interest" description="Disordered" evidence="1">
    <location>
        <begin position="34"/>
        <end position="54"/>
    </location>
</feature>
<reference evidence="2 3" key="1">
    <citation type="journal article" date="2018" name="Sci. Rep.">
        <title>Genomic signatures of local adaptation to the degree of environmental predictability in rotifers.</title>
        <authorList>
            <person name="Franch-Gras L."/>
            <person name="Hahn C."/>
            <person name="Garcia-Roger E.M."/>
            <person name="Carmona M.J."/>
            <person name="Serra M."/>
            <person name="Gomez A."/>
        </authorList>
    </citation>
    <scope>NUCLEOTIDE SEQUENCE [LARGE SCALE GENOMIC DNA]</scope>
    <source>
        <strain evidence="2">HYR1</strain>
    </source>
</reference>
<dbReference type="AlphaFoldDB" id="A0A3M7SYE4"/>
<organism evidence="2 3">
    <name type="scientific">Brachionus plicatilis</name>
    <name type="common">Marine rotifer</name>
    <name type="synonym">Brachionus muelleri</name>
    <dbReference type="NCBI Taxonomy" id="10195"/>
    <lineage>
        <taxon>Eukaryota</taxon>
        <taxon>Metazoa</taxon>
        <taxon>Spiralia</taxon>
        <taxon>Gnathifera</taxon>
        <taxon>Rotifera</taxon>
        <taxon>Eurotatoria</taxon>
        <taxon>Monogononta</taxon>
        <taxon>Pseudotrocha</taxon>
        <taxon>Ploima</taxon>
        <taxon>Brachionidae</taxon>
        <taxon>Brachionus</taxon>
    </lineage>
</organism>
<dbReference type="EMBL" id="REGN01000608">
    <property type="protein sequence ID" value="RNA40669.1"/>
    <property type="molecule type" value="Genomic_DNA"/>
</dbReference>
<sequence>MEYCKSLPVQALVHMIKAQNHLETDFHYLKENGTLVNGSESSDPKSGPCSKERNSQMQAITINQHPNQANQLQRKVLINNSKSFNQTWYQWKIGFSIDVHSLSRMISQNYMAKSEVILNEEEAASASSYDADRQAILRVKNSVQPNYQPQPNHLHEIDFPEFLKKTLTKSEEEAKEFILFDSGKEDKDRFLIFGTREQLDLIDNGHIFYDGTFNIAPKLFTQVYSVHVLINEDTYIGSSKMVKSSNRRNAKLVEQRFEPMFGKAIWNLNHRVKESIPRTNNFVKAWHNSFSKMLKCHPLVYKLVDWFKKEQILVSEKIVLAKTGVIPKWKPPYAKLDERLKMLISECKNSFEIFLIILL</sequence>
<keyword evidence="3" id="KW-1185">Reference proteome</keyword>
<name>A0A3M7SYE4_BRAPC</name>
<proteinExistence type="predicted"/>
<accession>A0A3M7SYE4</accession>
<evidence type="ECO:0000313" key="2">
    <source>
        <dbReference type="EMBL" id="RNA40669.1"/>
    </source>
</evidence>
<evidence type="ECO:0000256" key="1">
    <source>
        <dbReference type="SAM" id="MobiDB-lite"/>
    </source>
</evidence>
<protein>
    <submittedName>
        <fullName evidence="2">Uncharacterized protein</fullName>
    </submittedName>
</protein>
<dbReference type="Proteomes" id="UP000276133">
    <property type="component" value="Unassembled WGS sequence"/>
</dbReference>
<comment type="caution">
    <text evidence="2">The sequence shown here is derived from an EMBL/GenBank/DDBJ whole genome shotgun (WGS) entry which is preliminary data.</text>
</comment>